<keyword evidence="5" id="KW-0378">Hydrolase</keyword>
<feature type="binding site" evidence="6">
    <location>
        <begin position="12"/>
        <end position="14"/>
    </location>
    <ligand>
        <name>N(1)-(5-phospho-beta-D-ribosyl)glycinamide</name>
        <dbReference type="ChEBI" id="CHEBI:143788"/>
    </ligand>
</feature>
<comment type="pathway">
    <text evidence="1 6">Purine metabolism; IMP biosynthesis via de novo pathway; N(2)-formyl-N(1)-(5-phospho-D-ribosyl)glycinamide from N(1)-(5-phospho-D-ribosyl)glycinamide (10-formyl THF route): step 1/1.</text>
</comment>
<dbReference type="EMBL" id="NOJZ02000016">
    <property type="protein sequence ID" value="RDY23214.1"/>
    <property type="molecule type" value="Genomic_DNA"/>
</dbReference>
<dbReference type="PRINTS" id="PR01575">
    <property type="entry name" value="FFH4HYDRLASE"/>
</dbReference>
<keyword evidence="9" id="KW-1185">Reference proteome</keyword>
<keyword evidence="4 6" id="KW-0658">Purine biosynthesis</keyword>
<dbReference type="GO" id="GO:0006189">
    <property type="term" value="P:'de novo' IMP biosynthetic process"/>
    <property type="evidence" value="ECO:0007669"/>
    <property type="project" value="UniProtKB-UniRule"/>
</dbReference>
<evidence type="ECO:0000256" key="3">
    <source>
        <dbReference type="ARBA" id="ARBA00022679"/>
    </source>
</evidence>
<dbReference type="InterPro" id="IPR036477">
    <property type="entry name" value="Formyl_transf_N_sf"/>
</dbReference>
<protein>
    <recommendedName>
        <fullName evidence="6">Phosphoribosylglycinamide formyltransferase</fullName>
        <ecNumber evidence="6">2.1.2.2</ecNumber>
    </recommendedName>
    <alternativeName>
        <fullName evidence="6">5'-phosphoribosylglycinamide transformylase</fullName>
    </alternativeName>
    <alternativeName>
        <fullName evidence="6">GAR transformylase</fullName>
        <shortName evidence="6">GART</shortName>
    </alternativeName>
</protein>
<dbReference type="InterPro" id="IPR002376">
    <property type="entry name" value="Formyl_transf_N"/>
</dbReference>
<dbReference type="PANTHER" id="PTHR43369:SF2">
    <property type="entry name" value="PHOSPHORIBOSYLGLYCINAMIDE FORMYLTRANSFERASE"/>
    <property type="match status" value="1"/>
</dbReference>
<comment type="function">
    <text evidence="6">Catalyzes the transfer of a formyl group from 10-formyltetrahydrofolate to 5-phospho-ribosyl-glycinamide (GAR), producing 5-phospho-ribosyl-N-formylglycinamide (FGAR) and tetrahydrofolate.</text>
</comment>
<dbReference type="AlphaFoldDB" id="A0A371IRW9"/>
<dbReference type="OrthoDB" id="9806170at2"/>
<dbReference type="EC" id="2.1.2.2" evidence="6"/>
<dbReference type="Proteomes" id="UP000243494">
    <property type="component" value="Unassembled WGS sequence"/>
</dbReference>
<gene>
    <name evidence="6" type="primary">purN</name>
    <name evidence="8" type="ORF">CHF27_009185</name>
</gene>
<feature type="binding site" evidence="6">
    <location>
        <position position="98"/>
    </location>
    <ligand>
        <name>(6R)-10-formyltetrahydrofolate</name>
        <dbReference type="ChEBI" id="CHEBI:195366"/>
    </ligand>
</feature>
<evidence type="ECO:0000256" key="6">
    <source>
        <dbReference type="HAMAP-Rule" id="MF_01930"/>
    </source>
</evidence>
<feature type="domain" description="Formyl transferase N-terminal" evidence="7">
    <location>
        <begin position="3"/>
        <end position="177"/>
    </location>
</feature>
<keyword evidence="3 6" id="KW-0808">Transferase</keyword>
<comment type="caution">
    <text evidence="8">The sequence shown here is derived from an EMBL/GenBank/DDBJ whole genome shotgun (WGS) entry which is preliminary data.</text>
</comment>
<comment type="caution">
    <text evidence="6">Lacks conserved residue(s) required for the propagation of feature annotation.</text>
</comment>
<dbReference type="UniPathway" id="UPA00074">
    <property type="reaction ID" value="UER00126"/>
</dbReference>
<dbReference type="SUPFAM" id="SSF53328">
    <property type="entry name" value="Formyltransferase"/>
    <property type="match status" value="1"/>
</dbReference>
<dbReference type="PANTHER" id="PTHR43369">
    <property type="entry name" value="PHOSPHORIBOSYLGLYCINAMIDE FORMYLTRANSFERASE"/>
    <property type="match status" value="1"/>
</dbReference>
<dbReference type="Pfam" id="PF00551">
    <property type="entry name" value="Formyl_trans_N"/>
    <property type="match status" value="1"/>
</dbReference>
<evidence type="ECO:0000259" key="7">
    <source>
        <dbReference type="Pfam" id="PF00551"/>
    </source>
</evidence>
<dbReference type="HAMAP" id="MF_01930">
    <property type="entry name" value="PurN"/>
    <property type="match status" value="1"/>
</dbReference>
<evidence type="ECO:0000256" key="2">
    <source>
        <dbReference type="ARBA" id="ARBA00022563"/>
    </source>
</evidence>
<dbReference type="Gene3D" id="3.40.50.170">
    <property type="entry name" value="Formyl transferase, N-terminal domain"/>
    <property type="match status" value="1"/>
</dbReference>
<dbReference type="CDD" id="cd08645">
    <property type="entry name" value="FMT_core_GART"/>
    <property type="match status" value="1"/>
</dbReference>
<feature type="site" description="Raises pKa of active site His" evidence="6">
    <location>
        <position position="141"/>
    </location>
</feature>
<dbReference type="GO" id="GO:0008864">
    <property type="term" value="F:formyltetrahydrofolate deformylase activity"/>
    <property type="evidence" value="ECO:0007669"/>
    <property type="project" value="InterPro"/>
</dbReference>
<proteinExistence type="inferred from homology"/>
<reference evidence="8 9" key="1">
    <citation type="journal article" date="2017" name="Genome Announc.">
        <title>Draft Genome Sequence of Romboutsia maritimum sp. nov. Strain CCRI-22766(T), Isolated from Coastal Estuarine Mud.</title>
        <authorList>
            <person name="Maheux A.F."/>
            <person name="Boudreau D.K."/>
            <person name="Berube E."/>
            <person name="Boissinot M."/>
            <person name="Raymond F."/>
            <person name="Brodeur S."/>
            <person name="Corbeil J."/>
            <person name="Brightwell G."/>
            <person name="Broda D."/>
            <person name="Omar R.F."/>
            <person name="Bergeron M.G."/>
        </authorList>
    </citation>
    <scope>NUCLEOTIDE SEQUENCE [LARGE SCALE GENOMIC DNA]</scope>
    <source>
        <strain evidence="8 9">CCRI-22766</strain>
    </source>
</reference>
<keyword evidence="2" id="KW-0554">One-carbon metabolism</keyword>
<evidence type="ECO:0000256" key="5">
    <source>
        <dbReference type="ARBA" id="ARBA00022801"/>
    </source>
</evidence>
<name>A0A371IRW9_9FIRM</name>
<evidence type="ECO:0000313" key="8">
    <source>
        <dbReference type="EMBL" id="RDY23214.1"/>
    </source>
</evidence>
<organism evidence="8 9">
    <name type="scientific">Romboutsia maritimum</name>
    <dbReference type="NCBI Taxonomy" id="2020948"/>
    <lineage>
        <taxon>Bacteria</taxon>
        <taxon>Bacillati</taxon>
        <taxon>Bacillota</taxon>
        <taxon>Clostridia</taxon>
        <taxon>Peptostreptococcales</taxon>
        <taxon>Peptostreptococcaceae</taxon>
        <taxon>Romboutsia</taxon>
    </lineage>
</organism>
<evidence type="ECO:0000256" key="1">
    <source>
        <dbReference type="ARBA" id="ARBA00005054"/>
    </source>
</evidence>
<dbReference type="GO" id="GO:0006730">
    <property type="term" value="P:one-carbon metabolic process"/>
    <property type="evidence" value="ECO:0007669"/>
    <property type="project" value="UniProtKB-KW"/>
</dbReference>
<dbReference type="GO" id="GO:0005737">
    <property type="term" value="C:cytoplasm"/>
    <property type="evidence" value="ECO:0007669"/>
    <property type="project" value="TreeGrafter"/>
</dbReference>
<evidence type="ECO:0000313" key="9">
    <source>
        <dbReference type="Proteomes" id="UP000243494"/>
    </source>
</evidence>
<accession>A0A371IRW9</accession>
<evidence type="ECO:0000256" key="4">
    <source>
        <dbReference type="ARBA" id="ARBA00022755"/>
    </source>
</evidence>
<comment type="catalytic activity">
    <reaction evidence="6">
        <text>N(1)-(5-phospho-beta-D-ribosyl)glycinamide + (6R)-10-formyltetrahydrofolate = N(2)-formyl-N(1)-(5-phospho-beta-D-ribosyl)glycinamide + (6S)-5,6,7,8-tetrahydrofolate + H(+)</text>
        <dbReference type="Rhea" id="RHEA:15053"/>
        <dbReference type="ChEBI" id="CHEBI:15378"/>
        <dbReference type="ChEBI" id="CHEBI:57453"/>
        <dbReference type="ChEBI" id="CHEBI:143788"/>
        <dbReference type="ChEBI" id="CHEBI:147286"/>
        <dbReference type="ChEBI" id="CHEBI:195366"/>
        <dbReference type="EC" id="2.1.2.2"/>
    </reaction>
</comment>
<dbReference type="InterPro" id="IPR004607">
    <property type="entry name" value="GART"/>
</dbReference>
<dbReference type="GO" id="GO:0004644">
    <property type="term" value="F:phosphoribosylglycinamide formyltransferase activity"/>
    <property type="evidence" value="ECO:0007669"/>
    <property type="project" value="UniProtKB-UniRule"/>
</dbReference>
<comment type="similarity">
    <text evidence="6">Belongs to the GART family.</text>
</comment>
<feature type="active site" description="Proton donor" evidence="6">
    <location>
        <position position="100"/>
    </location>
</feature>
<sequence>MLNIGVLISGGGTNLQAIIDATLSGEIKGNVKVVISNKEDAYGLKRARKSNINAIYETNESNIINILKENKIDLIVLAGYLKIINSNFVNEFKNKIINIHPSLIPSFCGQGYYGEKVHQAVIDYGSKITGATVHFVDEGADTGPIIMQDVVRVRENDTAKSLAKRVLKIEHEILIRSVSLYCEKKLNVQDRRVFINE</sequence>
<feature type="binding site" evidence="6">
    <location>
        <begin position="81"/>
        <end position="84"/>
    </location>
    <ligand>
        <name>(6R)-10-formyltetrahydrofolate</name>
        <dbReference type="ChEBI" id="CHEBI:195366"/>
    </ligand>
</feature>
<dbReference type="NCBIfam" id="TIGR00639">
    <property type="entry name" value="PurN"/>
    <property type="match status" value="1"/>
</dbReference>
<dbReference type="RefSeq" id="WP_095406535.1">
    <property type="nucleotide sequence ID" value="NZ_NOJZ02000016.1"/>
</dbReference>
<dbReference type="InterPro" id="IPR004810">
    <property type="entry name" value="PurU"/>
</dbReference>